<evidence type="ECO:0000256" key="2">
    <source>
        <dbReference type="ARBA" id="ARBA00022763"/>
    </source>
</evidence>
<dbReference type="EMBL" id="JAQGDS010000011">
    <property type="protein sequence ID" value="KAJ6257180.1"/>
    <property type="molecule type" value="Genomic_DNA"/>
</dbReference>
<evidence type="ECO:0000259" key="5">
    <source>
        <dbReference type="SMART" id="SM00478"/>
    </source>
</evidence>
<dbReference type="SMART" id="SM00478">
    <property type="entry name" value="ENDO3c"/>
    <property type="match status" value="1"/>
</dbReference>
<reference evidence="6" key="1">
    <citation type="submission" date="2023-01" db="EMBL/GenBank/DDBJ databases">
        <title>The chitinases involved in constricting ring structure development in the nematode-trapping fungus Drechslerella dactyloides.</title>
        <authorList>
            <person name="Wang R."/>
            <person name="Zhang L."/>
            <person name="Tang P."/>
            <person name="Li S."/>
            <person name="Liang L."/>
        </authorList>
    </citation>
    <scope>NUCLEOTIDE SEQUENCE</scope>
    <source>
        <strain evidence="6">YMF1.00031</strain>
    </source>
</reference>
<dbReference type="Gene3D" id="1.10.340.30">
    <property type="entry name" value="Hypothetical protein, domain 2"/>
    <property type="match status" value="1"/>
</dbReference>
<evidence type="ECO:0000256" key="3">
    <source>
        <dbReference type="ARBA" id="ARBA00023204"/>
    </source>
</evidence>
<dbReference type="CDD" id="cd00056">
    <property type="entry name" value="ENDO3c"/>
    <property type="match status" value="1"/>
</dbReference>
<evidence type="ECO:0000256" key="4">
    <source>
        <dbReference type="SAM" id="MobiDB-lite"/>
    </source>
</evidence>
<dbReference type="PANTHER" id="PTHR43003:SF5">
    <property type="entry name" value="DNA-3-METHYLADENINE GLYCOSYLASE"/>
    <property type="match status" value="1"/>
</dbReference>
<protein>
    <recommendedName>
        <fullName evidence="5">HhH-GPD domain-containing protein</fullName>
    </recommendedName>
</protein>
<name>A0AAD6IRE5_DREDA</name>
<feature type="compositionally biased region" description="Low complexity" evidence="4">
    <location>
        <begin position="90"/>
        <end position="104"/>
    </location>
</feature>
<dbReference type="PANTHER" id="PTHR43003">
    <property type="entry name" value="DNA-3-METHYLADENINE GLYCOSYLASE"/>
    <property type="match status" value="1"/>
</dbReference>
<dbReference type="SUPFAM" id="SSF48150">
    <property type="entry name" value="DNA-glycosylase"/>
    <property type="match status" value="1"/>
</dbReference>
<dbReference type="GO" id="GO:0008725">
    <property type="term" value="F:DNA-3-methyladenine glycosylase activity"/>
    <property type="evidence" value="ECO:0007669"/>
    <property type="project" value="TreeGrafter"/>
</dbReference>
<gene>
    <name evidence="6" type="ORF">Dda_8066</name>
</gene>
<feature type="compositionally biased region" description="Basic residues" evidence="4">
    <location>
        <begin position="60"/>
        <end position="77"/>
    </location>
</feature>
<keyword evidence="3" id="KW-0234">DNA repair</keyword>
<dbReference type="Proteomes" id="UP001221413">
    <property type="component" value="Unassembled WGS sequence"/>
</dbReference>
<dbReference type="AlphaFoldDB" id="A0AAD6IRE5"/>
<dbReference type="FunFam" id="1.10.340.30:FF:000004">
    <property type="entry name" value="DNA-3-methyladenine glycosylase II"/>
    <property type="match status" value="1"/>
</dbReference>
<evidence type="ECO:0000313" key="6">
    <source>
        <dbReference type="EMBL" id="KAJ6257180.1"/>
    </source>
</evidence>
<sequence length="346" mass="37686">MVARNPRPAVQVRASARISMRLKASKAAPAPEKTTASKSRSTKTKAAKEPVTTAVATVRSRSKVVKAKAPAKRRGTAKSKSETPEDESTAEQSEIATTETTETVTISTAVPTDVHPGVAHLLAINPNLASVISRHACDAFPSPSLSPAEKDPIDPFQALCSGIIAQQVSNAAARSIKARFIALFNDNDTFPAPADILNVDLPTLRTAGLSQRKAEYISGLAEQFRSGELTNDMLLADSDEAVTEKLLKVRGLGLWSVQMFLLFALKRTDVFATGDLGIQRGMAILAGRDVSKLKKAAKDSTAGKKWKYMTEDEMLRLSEQYRPYRSVLSWYLWRLADTDVEVMRKK</sequence>
<evidence type="ECO:0000256" key="1">
    <source>
        <dbReference type="ARBA" id="ARBA00010817"/>
    </source>
</evidence>
<dbReference type="GO" id="GO:0005634">
    <property type="term" value="C:nucleus"/>
    <property type="evidence" value="ECO:0007669"/>
    <property type="project" value="TreeGrafter"/>
</dbReference>
<dbReference type="Pfam" id="PF00730">
    <property type="entry name" value="HhH-GPD"/>
    <property type="match status" value="1"/>
</dbReference>
<keyword evidence="7" id="KW-1185">Reference proteome</keyword>
<dbReference type="GO" id="GO:0032993">
    <property type="term" value="C:protein-DNA complex"/>
    <property type="evidence" value="ECO:0007669"/>
    <property type="project" value="TreeGrafter"/>
</dbReference>
<proteinExistence type="inferred from homology"/>
<dbReference type="GO" id="GO:0043916">
    <property type="term" value="F:DNA-7-methylguanine glycosylase activity"/>
    <property type="evidence" value="ECO:0007669"/>
    <property type="project" value="TreeGrafter"/>
</dbReference>
<organism evidence="6 7">
    <name type="scientific">Drechslerella dactyloides</name>
    <name type="common">Nematode-trapping fungus</name>
    <name type="synonym">Arthrobotrys dactyloides</name>
    <dbReference type="NCBI Taxonomy" id="74499"/>
    <lineage>
        <taxon>Eukaryota</taxon>
        <taxon>Fungi</taxon>
        <taxon>Dikarya</taxon>
        <taxon>Ascomycota</taxon>
        <taxon>Pezizomycotina</taxon>
        <taxon>Orbiliomycetes</taxon>
        <taxon>Orbiliales</taxon>
        <taxon>Orbiliaceae</taxon>
        <taxon>Drechslerella</taxon>
    </lineage>
</organism>
<feature type="region of interest" description="Disordered" evidence="4">
    <location>
        <begin position="1"/>
        <end position="104"/>
    </location>
</feature>
<dbReference type="GO" id="GO:0032131">
    <property type="term" value="F:alkylated DNA binding"/>
    <property type="evidence" value="ECO:0007669"/>
    <property type="project" value="TreeGrafter"/>
</dbReference>
<evidence type="ECO:0000313" key="7">
    <source>
        <dbReference type="Proteomes" id="UP001221413"/>
    </source>
</evidence>
<dbReference type="InterPro" id="IPR011257">
    <property type="entry name" value="DNA_glycosylase"/>
</dbReference>
<dbReference type="GO" id="GO:0006307">
    <property type="term" value="P:DNA alkylation repair"/>
    <property type="evidence" value="ECO:0007669"/>
    <property type="project" value="TreeGrafter"/>
</dbReference>
<accession>A0AAD6IRE5</accession>
<dbReference type="GO" id="GO:0006285">
    <property type="term" value="P:base-excision repair, AP site formation"/>
    <property type="evidence" value="ECO:0007669"/>
    <property type="project" value="TreeGrafter"/>
</dbReference>
<dbReference type="InterPro" id="IPR003265">
    <property type="entry name" value="HhH-GPD_domain"/>
</dbReference>
<dbReference type="Gene3D" id="1.10.1670.40">
    <property type="match status" value="1"/>
</dbReference>
<keyword evidence="2" id="KW-0227">DNA damage</keyword>
<comment type="similarity">
    <text evidence="1">Belongs to the alkylbase DNA glycosidase AlkA family.</text>
</comment>
<comment type="caution">
    <text evidence="6">The sequence shown here is derived from an EMBL/GenBank/DDBJ whole genome shotgun (WGS) entry which is preliminary data.</text>
</comment>
<feature type="domain" description="HhH-GPD" evidence="5">
    <location>
        <begin position="164"/>
        <end position="319"/>
    </location>
</feature>
<dbReference type="InterPro" id="IPR051912">
    <property type="entry name" value="Alkylbase_DNA_Glycosylase/TA"/>
</dbReference>